<gene>
    <name evidence="3" type="ORF">CWE23_02685</name>
</gene>
<dbReference type="AlphaFoldDB" id="A0AA94EGT1"/>
<evidence type="ECO:0000313" key="3">
    <source>
        <dbReference type="EMBL" id="RUO44952.1"/>
    </source>
</evidence>
<comment type="caution">
    <text evidence="3">The sequence shown here is derived from an EMBL/GenBank/DDBJ whole genome shotgun (WGS) entry which is preliminary data.</text>
</comment>
<evidence type="ECO:0000259" key="2">
    <source>
        <dbReference type="PROSITE" id="PS50943"/>
    </source>
</evidence>
<dbReference type="GO" id="GO:0003677">
    <property type="term" value="F:DNA binding"/>
    <property type="evidence" value="ECO:0007669"/>
    <property type="project" value="UniProtKB-KW"/>
</dbReference>
<keyword evidence="4" id="KW-1185">Reference proteome</keyword>
<dbReference type="PROSITE" id="PS50943">
    <property type="entry name" value="HTH_CROC1"/>
    <property type="match status" value="1"/>
</dbReference>
<protein>
    <recommendedName>
        <fullName evidence="2">HTH cro/C1-type domain-containing protein</fullName>
    </recommendedName>
</protein>
<proteinExistence type="predicted"/>
<dbReference type="PANTHER" id="PTHR46558:SF11">
    <property type="entry name" value="HTH-TYPE TRANSCRIPTIONAL REGULATOR XRE"/>
    <property type="match status" value="1"/>
</dbReference>
<accession>A0AA94EGT1</accession>
<name>A0AA94EGT1_9GAMM</name>
<dbReference type="RefSeq" id="WP_126819317.1">
    <property type="nucleotide sequence ID" value="NZ_PIPS01000001.1"/>
</dbReference>
<reference evidence="4" key="1">
    <citation type="journal article" date="2018" name="Front. Microbiol.">
        <title>Genome-Based Analysis Reveals the Taxonomy and Diversity of the Family Idiomarinaceae.</title>
        <authorList>
            <person name="Liu Y."/>
            <person name="Lai Q."/>
            <person name="Shao Z."/>
        </authorList>
    </citation>
    <scope>NUCLEOTIDE SEQUENCE [LARGE SCALE GENOMIC DNA]</scope>
    <source>
        <strain evidence="4">SN-14</strain>
    </source>
</reference>
<organism evidence="3 4">
    <name type="scientific">Idiomarina aquatica</name>
    <dbReference type="NCBI Taxonomy" id="1327752"/>
    <lineage>
        <taxon>Bacteria</taxon>
        <taxon>Pseudomonadati</taxon>
        <taxon>Pseudomonadota</taxon>
        <taxon>Gammaproteobacteria</taxon>
        <taxon>Alteromonadales</taxon>
        <taxon>Idiomarinaceae</taxon>
        <taxon>Idiomarina</taxon>
    </lineage>
</organism>
<dbReference type="InterPro" id="IPR010982">
    <property type="entry name" value="Lambda_DNA-bd_dom_sf"/>
</dbReference>
<feature type="domain" description="HTH cro/C1-type" evidence="2">
    <location>
        <begin position="16"/>
        <end position="53"/>
    </location>
</feature>
<dbReference type="Pfam" id="PF01381">
    <property type="entry name" value="HTH_3"/>
    <property type="match status" value="1"/>
</dbReference>
<evidence type="ECO:0000313" key="4">
    <source>
        <dbReference type="Proteomes" id="UP000286680"/>
    </source>
</evidence>
<dbReference type="Proteomes" id="UP000286680">
    <property type="component" value="Unassembled WGS sequence"/>
</dbReference>
<dbReference type="EMBL" id="PIPS01000001">
    <property type="protein sequence ID" value="RUO44952.1"/>
    <property type="molecule type" value="Genomic_DNA"/>
</dbReference>
<dbReference type="CDD" id="cd00093">
    <property type="entry name" value="HTH_XRE"/>
    <property type="match status" value="2"/>
</dbReference>
<dbReference type="SMART" id="SM00530">
    <property type="entry name" value="HTH_XRE"/>
    <property type="match status" value="2"/>
</dbReference>
<keyword evidence="1" id="KW-0238">DNA-binding</keyword>
<dbReference type="PANTHER" id="PTHR46558">
    <property type="entry name" value="TRACRIPTIONAL REGULATORY PROTEIN-RELATED-RELATED"/>
    <property type="match status" value="1"/>
</dbReference>
<sequence length="244" mass="27571">MRIAEKEFQSNFGERLKLFRKSMKLTQAEMAEKVGMSLKGYQGNERGVASPSAMLVDSCVDLGVNSNWLLTGKGDMLLKDAGVEKHQGPRKAEAVMSDRQKFVPKDDNGIGARLFTARNHLNYTQGEIAERLGMSTKGYQHNEKSYSIPNALTLVFFVQRGFSARWLLTGQGEMLASSESNELLAEPSPLEAQVNDNKEKIKTLWECARDMNIAIDCLRKMHERTRQPLIKRVWDWVFGNNIKA</sequence>
<evidence type="ECO:0000256" key="1">
    <source>
        <dbReference type="ARBA" id="ARBA00023125"/>
    </source>
</evidence>
<dbReference type="SUPFAM" id="SSF47413">
    <property type="entry name" value="lambda repressor-like DNA-binding domains"/>
    <property type="match status" value="2"/>
</dbReference>
<dbReference type="Gene3D" id="1.10.260.40">
    <property type="entry name" value="lambda repressor-like DNA-binding domains"/>
    <property type="match status" value="2"/>
</dbReference>
<dbReference type="InterPro" id="IPR001387">
    <property type="entry name" value="Cro/C1-type_HTH"/>
</dbReference>